<keyword evidence="2" id="KW-1185">Reference proteome</keyword>
<dbReference type="Proteomes" id="UP000266723">
    <property type="component" value="Unassembled WGS sequence"/>
</dbReference>
<organism evidence="1 2">
    <name type="scientific">Brassica cretica</name>
    <name type="common">Mustard</name>
    <dbReference type="NCBI Taxonomy" id="69181"/>
    <lineage>
        <taxon>Eukaryota</taxon>
        <taxon>Viridiplantae</taxon>
        <taxon>Streptophyta</taxon>
        <taxon>Embryophyta</taxon>
        <taxon>Tracheophyta</taxon>
        <taxon>Spermatophyta</taxon>
        <taxon>Magnoliopsida</taxon>
        <taxon>eudicotyledons</taxon>
        <taxon>Gunneridae</taxon>
        <taxon>Pentapetalae</taxon>
        <taxon>rosids</taxon>
        <taxon>malvids</taxon>
        <taxon>Brassicales</taxon>
        <taxon>Brassicaceae</taxon>
        <taxon>Brassiceae</taxon>
        <taxon>Brassica</taxon>
    </lineage>
</organism>
<name>A0ABQ7BZS3_BRACR</name>
<evidence type="ECO:0000313" key="1">
    <source>
        <dbReference type="EMBL" id="KAF3544853.1"/>
    </source>
</evidence>
<accession>A0ABQ7BZS3</accession>
<dbReference type="EMBL" id="QGKV02000832">
    <property type="protein sequence ID" value="KAF3544853.1"/>
    <property type="molecule type" value="Genomic_DNA"/>
</dbReference>
<gene>
    <name evidence="1" type="ORF">DY000_02006569</name>
</gene>
<protein>
    <submittedName>
        <fullName evidence="1">Uncharacterized protein</fullName>
    </submittedName>
</protein>
<reference evidence="1 2" key="1">
    <citation type="journal article" date="2020" name="BMC Genomics">
        <title>Intraspecific diversification of the crop wild relative Brassica cretica Lam. using demographic model selection.</title>
        <authorList>
            <person name="Kioukis A."/>
            <person name="Michalopoulou V.A."/>
            <person name="Briers L."/>
            <person name="Pirintsos S."/>
            <person name="Studholme D.J."/>
            <person name="Pavlidis P."/>
            <person name="Sarris P.F."/>
        </authorList>
    </citation>
    <scope>NUCLEOTIDE SEQUENCE [LARGE SCALE GENOMIC DNA]</scope>
    <source>
        <strain evidence="2">cv. PFS-1207/04</strain>
    </source>
</reference>
<proteinExistence type="predicted"/>
<evidence type="ECO:0000313" key="2">
    <source>
        <dbReference type="Proteomes" id="UP000266723"/>
    </source>
</evidence>
<comment type="caution">
    <text evidence="1">The sequence shown here is derived from an EMBL/GenBank/DDBJ whole genome shotgun (WGS) entry which is preliminary data.</text>
</comment>
<sequence>MSSSVSLVSLKNIHNLFAFGPECINMCNIYLRHLHSARNRCSSIDGRWWLSIDGGLLMSIDDGVRMSIDFYVDRTGWMWVFCCELLYRAQGLQAPERLSSDLLHYADDLPGHTGLLSHHVQESKSQPCLAAQYRSMFVLKYRSMLDERCRSTGDECIRSTVVSEYRSTGLVPGSTRIERRTSIVVDR</sequence>